<organism evidence="1 2">
    <name type="scientific">Pedobacter ginsenosidimutans</name>
    <dbReference type="NCBI Taxonomy" id="687842"/>
    <lineage>
        <taxon>Bacteria</taxon>
        <taxon>Pseudomonadati</taxon>
        <taxon>Bacteroidota</taxon>
        <taxon>Sphingobacteriia</taxon>
        <taxon>Sphingobacteriales</taxon>
        <taxon>Sphingobacteriaceae</taxon>
        <taxon>Pedobacter</taxon>
    </lineage>
</organism>
<gene>
    <name evidence="1" type="ORF">ASU31_11720</name>
</gene>
<dbReference type="EMBL" id="LMZQ01000006">
    <property type="protein sequence ID" value="KRT16155.1"/>
    <property type="molecule type" value="Genomic_DNA"/>
</dbReference>
<dbReference type="STRING" id="687842.ASU31_11720"/>
<sequence length="91" mass="10149">MSAIIYTVLKEFFVEVNGHAIKARIMSPINDGKVFVFKISSFYKSKTDSDAYEPASTFTSYANAERHLLQYLEGFQNTLDLGGDIAPGNTF</sequence>
<name>A0A0T5VQN8_9SPHI</name>
<keyword evidence="2" id="KW-1185">Reference proteome</keyword>
<reference evidence="1 2" key="1">
    <citation type="submission" date="2015-11" db="EMBL/GenBank/DDBJ databases">
        <title>Sequence of Pedobacter ginsenosidimutans.</title>
        <authorList>
            <person name="Carson E."/>
            <person name="Keyser V."/>
            <person name="Newman J."/>
            <person name="Miller J."/>
        </authorList>
    </citation>
    <scope>NUCLEOTIDE SEQUENCE [LARGE SCALE GENOMIC DNA]</scope>
    <source>
        <strain evidence="1 2">KACC 14530</strain>
    </source>
</reference>
<protein>
    <submittedName>
        <fullName evidence="1">Uncharacterized protein</fullName>
    </submittedName>
</protein>
<evidence type="ECO:0000313" key="2">
    <source>
        <dbReference type="Proteomes" id="UP000051950"/>
    </source>
</evidence>
<dbReference type="OrthoDB" id="769687at2"/>
<dbReference type="AlphaFoldDB" id="A0A0T5VQN8"/>
<proteinExistence type="predicted"/>
<dbReference type="RefSeq" id="WP_057932486.1">
    <property type="nucleotide sequence ID" value="NZ_LMZQ01000006.1"/>
</dbReference>
<comment type="caution">
    <text evidence="1">The sequence shown here is derived from an EMBL/GenBank/DDBJ whole genome shotgun (WGS) entry which is preliminary data.</text>
</comment>
<evidence type="ECO:0000313" key="1">
    <source>
        <dbReference type="EMBL" id="KRT16155.1"/>
    </source>
</evidence>
<dbReference type="Proteomes" id="UP000051950">
    <property type="component" value="Unassembled WGS sequence"/>
</dbReference>
<accession>A0A0T5VQN8</accession>